<dbReference type="Proteomes" id="UP000299102">
    <property type="component" value="Unassembled WGS sequence"/>
</dbReference>
<evidence type="ECO:0000313" key="3">
    <source>
        <dbReference type="Proteomes" id="UP000299102"/>
    </source>
</evidence>
<comment type="caution">
    <text evidence="2">The sequence shown here is derived from an EMBL/GenBank/DDBJ whole genome shotgun (WGS) entry which is preliminary data.</text>
</comment>
<reference evidence="2 3" key="1">
    <citation type="journal article" date="2019" name="Commun. Biol.">
        <title>The bagworm genome reveals a unique fibroin gene that provides high tensile strength.</title>
        <authorList>
            <person name="Kono N."/>
            <person name="Nakamura H."/>
            <person name="Ohtoshi R."/>
            <person name="Tomita M."/>
            <person name="Numata K."/>
            <person name="Arakawa K."/>
        </authorList>
    </citation>
    <scope>NUCLEOTIDE SEQUENCE [LARGE SCALE GENOMIC DNA]</scope>
</reference>
<feature type="region of interest" description="Disordered" evidence="1">
    <location>
        <begin position="275"/>
        <end position="294"/>
    </location>
</feature>
<organism evidence="2 3">
    <name type="scientific">Eumeta variegata</name>
    <name type="common">Bagworm moth</name>
    <name type="synonym">Eumeta japonica</name>
    <dbReference type="NCBI Taxonomy" id="151549"/>
    <lineage>
        <taxon>Eukaryota</taxon>
        <taxon>Metazoa</taxon>
        <taxon>Ecdysozoa</taxon>
        <taxon>Arthropoda</taxon>
        <taxon>Hexapoda</taxon>
        <taxon>Insecta</taxon>
        <taxon>Pterygota</taxon>
        <taxon>Neoptera</taxon>
        <taxon>Endopterygota</taxon>
        <taxon>Lepidoptera</taxon>
        <taxon>Glossata</taxon>
        <taxon>Ditrysia</taxon>
        <taxon>Tineoidea</taxon>
        <taxon>Psychidae</taxon>
        <taxon>Oiketicinae</taxon>
        <taxon>Eumeta</taxon>
    </lineage>
</organism>
<sequence>MGISGSTSYQPENEKLITELLPATPPTWVESRAKAINIANPRRQGLRNHSPQNCNRIIQTDRRLVGQPFTDTPRRLFVNPLQKFPFLVIVKHQDARSRHRDLLLDAAHLAVAGRSIHLMLQVETAFKAAAQFAQQTFCRCDSLRIIFNVSGARAPDPSLPDACAAAVAATSAGIHTADTHSKVTVCLRLADRKRNSLTTPRLGAAPEALGVCGRRVVLQVSSESWPLRSRCEWLFFLFGYSAEPEMRQGGRGGRGVRSLIYVLIRDRKIRYRQGHNRRVSQDGPRRTPRAAVGGSRVSRLERSERSILTWSIGCFRFDYLNLIKIHVLPPPTRGWRTLLSQAYVSIAGNPPPVSADAGGGRHEAGRLATRSIALKTNETSPGAAGACGACGAARYINQPAAVVPAGPEVAAPRRRTRPPRPGCELPPRRSVGVGTPERGSRTLTQIHVPEATHTRARAAVCARVSMRGCVQPASACCRPGN</sequence>
<feature type="region of interest" description="Disordered" evidence="1">
    <location>
        <begin position="407"/>
        <end position="439"/>
    </location>
</feature>
<evidence type="ECO:0000256" key="1">
    <source>
        <dbReference type="SAM" id="MobiDB-lite"/>
    </source>
</evidence>
<dbReference type="EMBL" id="BGZK01004941">
    <property type="protein sequence ID" value="GBP11722.1"/>
    <property type="molecule type" value="Genomic_DNA"/>
</dbReference>
<evidence type="ECO:0000313" key="2">
    <source>
        <dbReference type="EMBL" id="GBP11722.1"/>
    </source>
</evidence>
<gene>
    <name evidence="2" type="ORF">EVAR_99070_1</name>
</gene>
<accession>A0A4C1TB91</accession>
<keyword evidence="3" id="KW-1185">Reference proteome</keyword>
<proteinExistence type="predicted"/>
<protein>
    <submittedName>
        <fullName evidence="2">Uncharacterized protein</fullName>
    </submittedName>
</protein>
<name>A0A4C1TB91_EUMVA</name>
<dbReference type="AlphaFoldDB" id="A0A4C1TB91"/>